<dbReference type="AlphaFoldDB" id="A0A4P9WIH2"/>
<feature type="region of interest" description="Disordered" evidence="1">
    <location>
        <begin position="203"/>
        <end position="229"/>
    </location>
</feature>
<protein>
    <submittedName>
        <fullName evidence="2">Uncharacterized protein</fullName>
    </submittedName>
</protein>
<keyword evidence="3" id="KW-1185">Reference proteome</keyword>
<organism evidence="2 3">
    <name type="scientific">Blyttiomyces helicus</name>
    <dbReference type="NCBI Taxonomy" id="388810"/>
    <lineage>
        <taxon>Eukaryota</taxon>
        <taxon>Fungi</taxon>
        <taxon>Fungi incertae sedis</taxon>
        <taxon>Chytridiomycota</taxon>
        <taxon>Chytridiomycota incertae sedis</taxon>
        <taxon>Chytridiomycetes</taxon>
        <taxon>Chytridiomycetes incertae sedis</taxon>
        <taxon>Blyttiomyces</taxon>
    </lineage>
</organism>
<evidence type="ECO:0000313" key="2">
    <source>
        <dbReference type="EMBL" id="RKO91683.1"/>
    </source>
</evidence>
<accession>A0A4P9WIH2</accession>
<name>A0A4P9WIH2_9FUNG</name>
<evidence type="ECO:0000313" key="3">
    <source>
        <dbReference type="Proteomes" id="UP000269721"/>
    </source>
</evidence>
<proteinExistence type="predicted"/>
<dbReference type="Proteomes" id="UP000269721">
    <property type="component" value="Unassembled WGS sequence"/>
</dbReference>
<gene>
    <name evidence="2" type="ORF">BDK51DRAFT_44354</name>
</gene>
<dbReference type="EMBL" id="KZ994950">
    <property type="protein sequence ID" value="RKO91683.1"/>
    <property type="molecule type" value="Genomic_DNA"/>
</dbReference>
<evidence type="ECO:0000256" key="1">
    <source>
        <dbReference type="SAM" id="MobiDB-lite"/>
    </source>
</evidence>
<sequence>MLGLPAHSISNHDADLPVGLRSGGKGGGQAGDLGHSLGEIRAGLSASLGGKVQTLQLIFPGVRAKGFSTETNTETVAQVTRLPDLPVTVLLGIAPSLFFPPPPGLGFMCYTNWRPIVQELLVSSSVPEAGVGLLDSPVVHVPIWPKPEKRNEENSDCSSMWDRGSISKAAWRLRREAPIPHPGAGTHTFGSFMRPVFTDQDSNYNLDARRETEGELQTNASGPHLDAGK</sequence>
<reference evidence="3" key="1">
    <citation type="journal article" date="2018" name="Nat. Microbiol.">
        <title>Leveraging single-cell genomics to expand the fungal tree of life.</title>
        <authorList>
            <person name="Ahrendt S.R."/>
            <person name="Quandt C.A."/>
            <person name="Ciobanu D."/>
            <person name="Clum A."/>
            <person name="Salamov A."/>
            <person name="Andreopoulos B."/>
            <person name="Cheng J.F."/>
            <person name="Woyke T."/>
            <person name="Pelin A."/>
            <person name="Henrissat B."/>
            <person name="Reynolds N.K."/>
            <person name="Benny G.L."/>
            <person name="Smith M.E."/>
            <person name="James T.Y."/>
            <person name="Grigoriev I.V."/>
        </authorList>
    </citation>
    <scope>NUCLEOTIDE SEQUENCE [LARGE SCALE GENOMIC DNA]</scope>
</reference>